<dbReference type="PATRIC" id="fig|445709.3.peg.230"/>
<proteinExistence type="predicted"/>
<dbReference type="Gene3D" id="3.60.15.10">
    <property type="entry name" value="Ribonuclease Z/Hydroxyacylglutathione hydrolase-like"/>
    <property type="match status" value="1"/>
</dbReference>
<dbReference type="Proteomes" id="UP000036700">
    <property type="component" value="Chromosome"/>
</dbReference>
<evidence type="ECO:0000313" key="3">
    <source>
        <dbReference type="Proteomes" id="UP000036700"/>
    </source>
</evidence>
<dbReference type="AlphaFoldDB" id="A0A0G3EJD2"/>
<feature type="domain" description="Metallo-beta-lactamase" evidence="1">
    <location>
        <begin position="90"/>
        <end position="288"/>
    </location>
</feature>
<organism evidence="2 3">
    <name type="scientific">Pandoraea thiooxydans</name>
    <dbReference type="NCBI Taxonomy" id="445709"/>
    <lineage>
        <taxon>Bacteria</taxon>
        <taxon>Pseudomonadati</taxon>
        <taxon>Pseudomonadota</taxon>
        <taxon>Betaproteobacteria</taxon>
        <taxon>Burkholderiales</taxon>
        <taxon>Burkholderiaceae</taxon>
        <taxon>Pandoraea</taxon>
    </lineage>
</organism>
<dbReference type="SUPFAM" id="SSF56281">
    <property type="entry name" value="Metallo-hydrolase/oxidoreductase"/>
    <property type="match status" value="1"/>
</dbReference>
<protein>
    <recommendedName>
        <fullName evidence="1">Metallo-beta-lactamase domain-containing protein</fullName>
    </recommendedName>
</protein>
<dbReference type="PANTHER" id="PTHR15032:SF4">
    <property type="entry name" value="N-ACYL-PHOSPHATIDYLETHANOLAMINE-HYDROLYZING PHOSPHOLIPASE D"/>
    <property type="match status" value="1"/>
</dbReference>
<dbReference type="OrthoDB" id="9805728at2"/>
<sequence>MNSAELPPRTGAPRDARDGRFRNRQRIARSGSFWRWQWDRWRARQGSAGGRAIPDLPVAEALPQVWRPGPEPLVTWVGHATVLVQAGGLNLLTDPIFSERASPLPFLGPRRLVPATPGLDRLPRIDAVLLSHNHYDHLDLPTLRALARQAGGAPTFFAPLGLHDWLLRRGIGPVIGLDWWQHATLGTARMHLVPAQHWSRRSLRDINRTLWGGWVAEWTDFRFLFTGDTAYCDEFKAIGAHFGGIDLAAIPIGAYEPRWFMRAQHVNPDEAVRILQDTRTRQGLAIHWGTFHLTDEPLDEPPRKLLEALHAQQLPPSRFWILQHGETREVRP</sequence>
<dbReference type="Pfam" id="PF12706">
    <property type="entry name" value="Lactamase_B_2"/>
    <property type="match status" value="1"/>
</dbReference>
<dbReference type="STRING" id="445709.ABW99_01035"/>
<name>A0A0G3EJD2_9BURK</name>
<keyword evidence="3" id="KW-1185">Reference proteome</keyword>
<dbReference type="PANTHER" id="PTHR15032">
    <property type="entry name" value="N-ACYL-PHOSPHATIDYLETHANOLAMINE-HYDROLYZING PHOSPHOLIPASE D"/>
    <property type="match status" value="1"/>
</dbReference>
<accession>A0A0G3EJD2</accession>
<gene>
    <name evidence="2" type="ORF">ABW99_01035</name>
</gene>
<evidence type="ECO:0000259" key="1">
    <source>
        <dbReference type="Pfam" id="PF12706"/>
    </source>
</evidence>
<dbReference type="GO" id="GO:0005737">
    <property type="term" value="C:cytoplasm"/>
    <property type="evidence" value="ECO:0007669"/>
    <property type="project" value="TreeGrafter"/>
</dbReference>
<reference evidence="3" key="1">
    <citation type="submission" date="2015-06" db="EMBL/GenBank/DDBJ databases">
        <authorList>
            <person name="Lim Y.L."/>
            <person name="Ee R."/>
            <person name="Yong D."/>
            <person name="How K.Y."/>
            <person name="Yin W.F."/>
            <person name="Chan K.G."/>
        </authorList>
    </citation>
    <scope>NUCLEOTIDE SEQUENCE [LARGE SCALE GENOMIC DNA]</scope>
    <source>
        <strain evidence="3">DSM 25325</strain>
    </source>
</reference>
<dbReference type="KEGG" id="ptx:ABW99_01035"/>
<evidence type="ECO:0000313" key="2">
    <source>
        <dbReference type="EMBL" id="AKJ67025.1"/>
    </source>
</evidence>
<dbReference type="RefSeq" id="WP_047212545.1">
    <property type="nucleotide sequence ID" value="NZ_CP011568.3"/>
</dbReference>
<dbReference type="InterPro" id="IPR036866">
    <property type="entry name" value="RibonucZ/Hydroxyglut_hydro"/>
</dbReference>
<dbReference type="InterPro" id="IPR001279">
    <property type="entry name" value="Metallo-B-lactamas"/>
</dbReference>
<dbReference type="EMBL" id="CP011568">
    <property type="protein sequence ID" value="AKJ67025.1"/>
    <property type="molecule type" value="Genomic_DNA"/>
</dbReference>